<dbReference type="EMBL" id="JAHXZJ010001864">
    <property type="protein sequence ID" value="KAH0549932.1"/>
    <property type="molecule type" value="Genomic_DNA"/>
</dbReference>
<organism evidence="3 4">
    <name type="scientific">Cotesia glomerata</name>
    <name type="common">Lepidopteran parasitic wasp</name>
    <name type="synonym">Apanteles glomeratus</name>
    <dbReference type="NCBI Taxonomy" id="32391"/>
    <lineage>
        <taxon>Eukaryota</taxon>
        <taxon>Metazoa</taxon>
        <taxon>Ecdysozoa</taxon>
        <taxon>Arthropoda</taxon>
        <taxon>Hexapoda</taxon>
        <taxon>Insecta</taxon>
        <taxon>Pterygota</taxon>
        <taxon>Neoptera</taxon>
        <taxon>Endopterygota</taxon>
        <taxon>Hymenoptera</taxon>
        <taxon>Apocrita</taxon>
        <taxon>Ichneumonoidea</taxon>
        <taxon>Braconidae</taxon>
        <taxon>Microgastrinae</taxon>
        <taxon>Cotesia</taxon>
    </lineage>
</organism>
<keyword evidence="4" id="KW-1185">Reference proteome</keyword>
<feature type="chain" id="PRO_5043608364" evidence="2">
    <location>
        <begin position="23"/>
        <end position="139"/>
    </location>
</feature>
<protein>
    <submittedName>
        <fullName evidence="3">Uncharacterized protein</fullName>
    </submittedName>
</protein>
<evidence type="ECO:0000256" key="2">
    <source>
        <dbReference type="SAM" id="SignalP"/>
    </source>
</evidence>
<evidence type="ECO:0000313" key="4">
    <source>
        <dbReference type="Proteomes" id="UP000826195"/>
    </source>
</evidence>
<keyword evidence="2" id="KW-0732">Signal</keyword>
<dbReference type="Proteomes" id="UP000826195">
    <property type="component" value="Unassembled WGS sequence"/>
</dbReference>
<feature type="compositionally biased region" description="Low complexity" evidence="1">
    <location>
        <begin position="94"/>
        <end position="103"/>
    </location>
</feature>
<feature type="compositionally biased region" description="Basic and acidic residues" evidence="1">
    <location>
        <begin position="107"/>
        <end position="121"/>
    </location>
</feature>
<reference evidence="3 4" key="1">
    <citation type="journal article" date="2021" name="J. Hered.">
        <title>A chromosome-level genome assembly of the parasitoid wasp, Cotesia glomerata (Hymenoptera: Braconidae).</title>
        <authorList>
            <person name="Pinto B.J."/>
            <person name="Weis J.J."/>
            <person name="Gamble T."/>
            <person name="Ode P.J."/>
            <person name="Paul R."/>
            <person name="Zaspel J.M."/>
        </authorList>
    </citation>
    <scope>NUCLEOTIDE SEQUENCE [LARGE SCALE GENOMIC DNA]</scope>
    <source>
        <strain evidence="3">CgM1</strain>
    </source>
</reference>
<sequence length="139" mass="15249">MATTTTLAILMALATQTIYTNAAAYGYGGAVGYGSSHGSSQSHHDTHSINSDRYPGNDDFVRRPTYSSRNDDSVWQSNDRDENSRQHGHGGHQSGNWGSGHQSDNWESVRHSSSENIERGQKSGYRHGHQSGKSSYGQY</sequence>
<dbReference type="AlphaFoldDB" id="A0AAV7IF58"/>
<feature type="region of interest" description="Disordered" evidence="1">
    <location>
        <begin position="34"/>
        <end position="139"/>
    </location>
</feature>
<gene>
    <name evidence="3" type="ORF">KQX54_015961</name>
</gene>
<evidence type="ECO:0000256" key="1">
    <source>
        <dbReference type="SAM" id="MobiDB-lite"/>
    </source>
</evidence>
<comment type="caution">
    <text evidence="3">The sequence shown here is derived from an EMBL/GenBank/DDBJ whole genome shotgun (WGS) entry which is preliminary data.</text>
</comment>
<feature type="compositionally biased region" description="Polar residues" evidence="1">
    <location>
        <begin position="65"/>
        <end position="77"/>
    </location>
</feature>
<feature type="signal peptide" evidence="2">
    <location>
        <begin position="1"/>
        <end position="22"/>
    </location>
</feature>
<evidence type="ECO:0000313" key="3">
    <source>
        <dbReference type="EMBL" id="KAH0549932.1"/>
    </source>
</evidence>
<name>A0AAV7IF58_COTGL</name>
<proteinExistence type="predicted"/>
<accession>A0AAV7IF58</accession>